<dbReference type="SMART" id="SM00091">
    <property type="entry name" value="PAS"/>
    <property type="match status" value="1"/>
</dbReference>
<dbReference type="InterPro" id="IPR003661">
    <property type="entry name" value="HisK_dim/P_dom"/>
</dbReference>
<sequence>MDENRSPLGAALALAVDASSDGVAVVTCDGAVLLANAAMERALGLRAGEPLAPTAATQLEPLLRGLSERGLSERGLSERGLPERGLPERGLSELTLRHGERTLRLSATPVSLGEGTRAGTLLLARDGGEPQDRAGREQTLIEALAAQSRATEEAQRARTQAEAASRAKSAYLANMSHELRTPLNSILGFAQLLERDRALSEQHRENLLVISKAGEHLLGLINDILEMARIEAGRATLNEADFDLHRLLGSVEEMFAVQARKKGLTLDVHRDPTLPRCVRSDEGKLRQVLINLLGNALKFTSRGRVVLRAHAATRPTDPGTLDHVRLHFEVTDTGPGIAPQEIDTLFQAFSQSQSGRDLGEGTGLGLAISRQFVNLMGGDIQVESTVGKGTTFRFDIRAALSSAAAVRATRAPRTVIGLAPGQATCRILVVDDGWQSRHLLIRLLTGLGFEVRGATNGLGAMAQFEMWEPHMIFMDMRMPLLDGYEATRRIKATDRGRATVVVGMTASAFEHNRAQVLAVGCNDFLRKPYRDHEIHDQLTQHLGVTFLYEEPRQSLPPPPPATEDQLRVAADALPAEWRAELHDAATRLDRKAVLLMLDMIRVQDPALAESLMDLVRHYRFDRILALLGPADLAPISISAEALSMHARGTGS</sequence>
<evidence type="ECO:0000256" key="4">
    <source>
        <dbReference type="ARBA" id="ARBA00022679"/>
    </source>
</evidence>
<dbReference type="Gene3D" id="1.10.287.130">
    <property type="match status" value="1"/>
</dbReference>
<comment type="catalytic activity">
    <reaction evidence="1">
        <text>ATP + protein L-histidine = ADP + protein N-phospho-L-histidine.</text>
        <dbReference type="EC" id="2.7.13.3"/>
    </reaction>
</comment>
<dbReference type="CDD" id="cd00082">
    <property type="entry name" value="HisKA"/>
    <property type="match status" value="1"/>
</dbReference>
<dbReference type="AlphaFoldDB" id="A0A017TBQ6"/>
<dbReference type="Pfam" id="PF13188">
    <property type="entry name" value="PAS_8"/>
    <property type="match status" value="1"/>
</dbReference>
<dbReference type="InterPro" id="IPR001789">
    <property type="entry name" value="Sig_transdc_resp-reg_receiver"/>
</dbReference>
<comment type="caution">
    <text evidence="10">The sequence shown here is derived from an EMBL/GenBank/DDBJ whole genome shotgun (WGS) entry which is preliminary data.</text>
</comment>
<proteinExistence type="predicted"/>
<dbReference type="Gene3D" id="3.30.565.10">
    <property type="entry name" value="Histidine kinase-like ATPase, C-terminal domain"/>
    <property type="match status" value="1"/>
</dbReference>
<dbReference type="PROSITE" id="PS50109">
    <property type="entry name" value="HIS_KIN"/>
    <property type="match status" value="1"/>
</dbReference>
<evidence type="ECO:0000256" key="2">
    <source>
        <dbReference type="ARBA" id="ARBA00012438"/>
    </source>
</evidence>
<dbReference type="eggNOG" id="COG0745">
    <property type="taxonomic scope" value="Bacteria"/>
</dbReference>
<keyword evidence="4" id="KW-0808">Transferase</keyword>
<name>A0A017TBQ6_9BACT</name>
<dbReference type="CDD" id="cd16922">
    <property type="entry name" value="HATPase_EvgS-ArcB-TorS-like"/>
    <property type="match status" value="1"/>
</dbReference>
<dbReference type="GO" id="GO:0000155">
    <property type="term" value="F:phosphorelay sensor kinase activity"/>
    <property type="evidence" value="ECO:0007669"/>
    <property type="project" value="InterPro"/>
</dbReference>
<feature type="domain" description="Histidine kinase" evidence="8">
    <location>
        <begin position="174"/>
        <end position="400"/>
    </location>
</feature>
<protein>
    <recommendedName>
        <fullName evidence="2">histidine kinase</fullName>
        <ecNumber evidence="2">2.7.13.3</ecNumber>
    </recommendedName>
</protein>
<keyword evidence="5 10" id="KW-0418">Kinase</keyword>
<evidence type="ECO:0000313" key="10">
    <source>
        <dbReference type="EMBL" id="EYF06255.1"/>
    </source>
</evidence>
<evidence type="ECO:0000259" key="8">
    <source>
        <dbReference type="PROSITE" id="PS50109"/>
    </source>
</evidence>
<feature type="domain" description="Response regulatory" evidence="9">
    <location>
        <begin position="426"/>
        <end position="542"/>
    </location>
</feature>
<evidence type="ECO:0000256" key="7">
    <source>
        <dbReference type="SAM" id="MobiDB-lite"/>
    </source>
</evidence>
<evidence type="ECO:0000256" key="1">
    <source>
        <dbReference type="ARBA" id="ARBA00000085"/>
    </source>
</evidence>
<evidence type="ECO:0000313" key="11">
    <source>
        <dbReference type="Proteomes" id="UP000019678"/>
    </source>
</evidence>
<dbReference type="SMART" id="SM00387">
    <property type="entry name" value="HATPase_c"/>
    <property type="match status" value="1"/>
</dbReference>
<dbReference type="InterPro" id="IPR005467">
    <property type="entry name" value="His_kinase_dom"/>
</dbReference>
<dbReference type="SUPFAM" id="SSF55785">
    <property type="entry name" value="PYP-like sensor domain (PAS domain)"/>
    <property type="match status" value="1"/>
</dbReference>
<dbReference type="SUPFAM" id="SSF52172">
    <property type="entry name" value="CheY-like"/>
    <property type="match status" value="1"/>
</dbReference>
<dbReference type="GO" id="GO:0009927">
    <property type="term" value="F:histidine phosphotransfer kinase activity"/>
    <property type="evidence" value="ECO:0007669"/>
    <property type="project" value="TreeGrafter"/>
</dbReference>
<feature type="region of interest" description="Disordered" evidence="7">
    <location>
        <begin position="70"/>
        <end position="97"/>
    </location>
</feature>
<feature type="modified residue" description="4-aspartylphosphate" evidence="6">
    <location>
        <position position="475"/>
    </location>
</feature>
<keyword evidence="11" id="KW-1185">Reference proteome</keyword>
<dbReference type="SUPFAM" id="SSF55874">
    <property type="entry name" value="ATPase domain of HSP90 chaperone/DNA topoisomerase II/histidine kinase"/>
    <property type="match status" value="1"/>
</dbReference>
<dbReference type="PANTHER" id="PTHR43047">
    <property type="entry name" value="TWO-COMPONENT HISTIDINE PROTEIN KINASE"/>
    <property type="match status" value="1"/>
</dbReference>
<dbReference type="InterPro" id="IPR011006">
    <property type="entry name" value="CheY-like_superfamily"/>
</dbReference>
<gene>
    <name evidence="10" type="ORF">CAP_2133</name>
</gene>
<dbReference type="OrthoDB" id="415806at2"/>
<dbReference type="Gene3D" id="3.30.450.20">
    <property type="entry name" value="PAS domain"/>
    <property type="match status" value="1"/>
</dbReference>
<dbReference type="RefSeq" id="WP_052374985.1">
    <property type="nucleotide sequence ID" value="NZ_ASRX01000017.1"/>
</dbReference>
<reference evidence="10 11" key="1">
    <citation type="submission" date="2013-05" db="EMBL/GenBank/DDBJ databases">
        <title>Genome assembly of Chondromyces apiculatus DSM 436.</title>
        <authorList>
            <person name="Sharma G."/>
            <person name="Khatri I."/>
            <person name="Kaur C."/>
            <person name="Mayilraj S."/>
            <person name="Subramanian S."/>
        </authorList>
    </citation>
    <scope>NUCLEOTIDE SEQUENCE [LARGE SCALE GENOMIC DNA]</scope>
    <source>
        <strain evidence="10 11">DSM 436</strain>
    </source>
</reference>
<dbReference type="Pfam" id="PF02518">
    <property type="entry name" value="HATPase_c"/>
    <property type="match status" value="1"/>
</dbReference>
<dbReference type="SUPFAM" id="SSF47384">
    <property type="entry name" value="Homodimeric domain of signal transducing histidine kinase"/>
    <property type="match status" value="1"/>
</dbReference>
<dbReference type="InterPro" id="IPR004358">
    <property type="entry name" value="Sig_transdc_His_kin-like_C"/>
</dbReference>
<dbReference type="InterPro" id="IPR036890">
    <property type="entry name" value="HATPase_C_sf"/>
</dbReference>
<dbReference type="InterPro" id="IPR000014">
    <property type="entry name" value="PAS"/>
</dbReference>
<dbReference type="GO" id="GO:0005886">
    <property type="term" value="C:plasma membrane"/>
    <property type="evidence" value="ECO:0007669"/>
    <property type="project" value="TreeGrafter"/>
</dbReference>
<evidence type="ECO:0000256" key="6">
    <source>
        <dbReference type="PROSITE-ProRule" id="PRU00169"/>
    </source>
</evidence>
<dbReference type="FunFam" id="3.30.565.10:FF:000010">
    <property type="entry name" value="Sensor histidine kinase RcsC"/>
    <property type="match status" value="1"/>
</dbReference>
<dbReference type="EC" id="2.7.13.3" evidence="2"/>
<accession>A0A017TBQ6</accession>
<dbReference type="STRING" id="1192034.CAP_2133"/>
<dbReference type="SMART" id="SM00448">
    <property type="entry name" value="REC"/>
    <property type="match status" value="1"/>
</dbReference>
<dbReference type="InterPro" id="IPR003594">
    <property type="entry name" value="HATPase_dom"/>
</dbReference>
<dbReference type="Pfam" id="PF00072">
    <property type="entry name" value="Response_reg"/>
    <property type="match status" value="1"/>
</dbReference>
<dbReference type="CDD" id="cd17546">
    <property type="entry name" value="REC_hyHK_CKI1_RcsC-like"/>
    <property type="match status" value="1"/>
</dbReference>
<keyword evidence="3 6" id="KW-0597">Phosphoprotein</keyword>
<dbReference type="eggNOG" id="COG2205">
    <property type="taxonomic scope" value="Bacteria"/>
</dbReference>
<dbReference type="PANTHER" id="PTHR43047:SF72">
    <property type="entry name" value="OSMOSENSING HISTIDINE PROTEIN KINASE SLN1"/>
    <property type="match status" value="1"/>
</dbReference>
<dbReference type="Gene3D" id="3.40.50.2300">
    <property type="match status" value="1"/>
</dbReference>
<dbReference type="PRINTS" id="PR00344">
    <property type="entry name" value="BCTRLSENSOR"/>
</dbReference>
<evidence type="ECO:0000256" key="3">
    <source>
        <dbReference type="ARBA" id="ARBA00022553"/>
    </source>
</evidence>
<evidence type="ECO:0000259" key="9">
    <source>
        <dbReference type="PROSITE" id="PS50110"/>
    </source>
</evidence>
<dbReference type="InterPro" id="IPR036097">
    <property type="entry name" value="HisK_dim/P_sf"/>
</dbReference>
<dbReference type="InterPro" id="IPR035965">
    <property type="entry name" value="PAS-like_dom_sf"/>
</dbReference>
<evidence type="ECO:0000256" key="5">
    <source>
        <dbReference type="ARBA" id="ARBA00022777"/>
    </source>
</evidence>
<dbReference type="SMART" id="SM00388">
    <property type="entry name" value="HisKA"/>
    <property type="match status" value="1"/>
</dbReference>
<dbReference type="Pfam" id="PF00512">
    <property type="entry name" value="HisKA"/>
    <property type="match status" value="1"/>
</dbReference>
<organism evidence="10 11">
    <name type="scientific">Chondromyces apiculatus DSM 436</name>
    <dbReference type="NCBI Taxonomy" id="1192034"/>
    <lineage>
        <taxon>Bacteria</taxon>
        <taxon>Pseudomonadati</taxon>
        <taxon>Myxococcota</taxon>
        <taxon>Polyangia</taxon>
        <taxon>Polyangiales</taxon>
        <taxon>Polyangiaceae</taxon>
        <taxon>Chondromyces</taxon>
    </lineage>
</organism>
<dbReference type="Proteomes" id="UP000019678">
    <property type="component" value="Unassembled WGS sequence"/>
</dbReference>
<dbReference type="PROSITE" id="PS50110">
    <property type="entry name" value="RESPONSE_REGULATORY"/>
    <property type="match status" value="1"/>
</dbReference>
<dbReference type="EMBL" id="ASRX01000017">
    <property type="protein sequence ID" value="EYF06255.1"/>
    <property type="molecule type" value="Genomic_DNA"/>
</dbReference>